<reference evidence="1 2" key="1">
    <citation type="journal article" date="2024" name="IMA Fungus">
        <title>IMA Genome - F19 : A genome assembly and annotation guide to empower mycologists, including annotated draft genome sequences of Ceratocystis pirilliformis, Diaporthe australafricana, Fusarium ophioides, Paecilomyces lecythidis, and Sporothrix stenoceras.</title>
        <authorList>
            <person name="Aylward J."/>
            <person name="Wilson A.M."/>
            <person name="Visagie C.M."/>
            <person name="Spraker J."/>
            <person name="Barnes I."/>
            <person name="Buitendag C."/>
            <person name="Ceriani C."/>
            <person name="Del Mar Angel L."/>
            <person name="du Plessis D."/>
            <person name="Fuchs T."/>
            <person name="Gasser K."/>
            <person name="Kramer D."/>
            <person name="Li W."/>
            <person name="Munsamy K."/>
            <person name="Piso A."/>
            <person name="Price J.L."/>
            <person name="Sonnekus B."/>
            <person name="Thomas C."/>
            <person name="van der Nest A."/>
            <person name="van Dijk A."/>
            <person name="van Heerden A."/>
            <person name="van Vuuren N."/>
            <person name="Yilmaz N."/>
            <person name="Duong T.A."/>
            <person name="van der Merwe N.A."/>
            <person name="Wingfield M.J."/>
            <person name="Wingfield B.D."/>
        </authorList>
    </citation>
    <scope>NUCLEOTIDE SEQUENCE [LARGE SCALE GENOMIC DNA]</scope>
    <source>
        <strain evidence="1 2">CMW 18300</strain>
    </source>
</reference>
<evidence type="ECO:0000313" key="1">
    <source>
        <dbReference type="EMBL" id="KAL1852905.1"/>
    </source>
</evidence>
<evidence type="ECO:0000313" key="2">
    <source>
        <dbReference type="Proteomes" id="UP001583177"/>
    </source>
</evidence>
<dbReference type="EMBL" id="JAWRVE010000154">
    <property type="protein sequence ID" value="KAL1852905.1"/>
    <property type="molecule type" value="Genomic_DNA"/>
</dbReference>
<protein>
    <submittedName>
        <fullName evidence="1">Uncharacterized protein</fullName>
    </submittedName>
</protein>
<keyword evidence="2" id="KW-1185">Reference proteome</keyword>
<organism evidence="1 2">
    <name type="scientific">Diaporthe australafricana</name>
    <dbReference type="NCBI Taxonomy" id="127596"/>
    <lineage>
        <taxon>Eukaryota</taxon>
        <taxon>Fungi</taxon>
        <taxon>Dikarya</taxon>
        <taxon>Ascomycota</taxon>
        <taxon>Pezizomycotina</taxon>
        <taxon>Sordariomycetes</taxon>
        <taxon>Sordariomycetidae</taxon>
        <taxon>Diaporthales</taxon>
        <taxon>Diaporthaceae</taxon>
        <taxon>Diaporthe</taxon>
    </lineage>
</organism>
<name>A0ABR3W4K3_9PEZI</name>
<dbReference type="Proteomes" id="UP001583177">
    <property type="component" value="Unassembled WGS sequence"/>
</dbReference>
<sequence>MVFSAEPHNSLHIKGVILEATISSLLVEDIANLAEVLEKLATVMRKKTSEEIMTESDKCQIETVNKYIDVMHQGLTADRLVDPPLWVQYREQLRQDVFLNRDFSLESQESQPSWWFAYKSFVDFWWPGTKLFLTNRGQPGVCKWEVQQGETLFVPLGCLAPIAIRPAGNEENTFRVVGPVYLDGAMDGEAFLGQLPDHWCVQFDILKESASDKLFYKNLDTGAVVKTDPRMDKIPLPYEWEPVTWAREDIDPMICCRFRNKLTGELINYDPRMTSEALEKRGVNIQEIVLI</sequence>
<proteinExistence type="predicted"/>
<gene>
    <name evidence="1" type="ORF">Daus18300_011987</name>
</gene>
<comment type="caution">
    <text evidence="1">The sequence shown here is derived from an EMBL/GenBank/DDBJ whole genome shotgun (WGS) entry which is preliminary data.</text>
</comment>
<dbReference type="Pfam" id="PF26639">
    <property type="entry name" value="Het-6_barrel"/>
    <property type="match status" value="1"/>
</dbReference>
<accession>A0ABR3W4K3</accession>